<dbReference type="EMBL" id="CARXXK010001098">
    <property type="protein sequence ID" value="CAI6373425.1"/>
    <property type="molecule type" value="Genomic_DNA"/>
</dbReference>
<keyword evidence="4" id="KW-1185">Reference proteome</keyword>
<dbReference type="AlphaFoldDB" id="A0AAV0XY02"/>
<accession>A0AAV0XY02</accession>
<comment type="caution">
    <text evidence="3">The sequence shown here is derived from an EMBL/GenBank/DDBJ whole genome shotgun (WGS) entry which is preliminary data.</text>
</comment>
<reference evidence="3 4" key="1">
    <citation type="submission" date="2023-01" db="EMBL/GenBank/DDBJ databases">
        <authorList>
            <person name="Whitehead M."/>
        </authorList>
    </citation>
    <scope>NUCLEOTIDE SEQUENCE [LARGE SCALE GENOMIC DNA]</scope>
</reference>
<feature type="coiled-coil region" evidence="1">
    <location>
        <begin position="11"/>
        <end position="45"/>
    </location>
</feature>
<protein>
    <submittedName>
        <fullName evidence="3">Uncharacterized protein</fullName>
    </submittedName>
</protein>
<evidence type="ECO:0000313" key="4">
    <source>
        <dbReference type="Proteomes" id="UP001160148"/>
    </source>
</evidence>
<gene>
    <name evidence="3" type="ORF">MEUPH1_LOCUS27181</name>
</gene>
<sequence length="80" mass="9250">MAEVVPETMELTKLEEEYDTVMQEIEKLQQENISMTNRLKELETNPSDNIAEMNSNENTVIGFSDNDMKMQGSAEKYNEK</sequence>
<evidence type="ECO:0000256" key="1">
    <source>
        <dbReference type="SAM" id="Coils"/>
    </source>
</evidence>
<evidence type="ECO:0000313" key="3">
    <source>
        <dbReference type="EMBL" id="CAI6373425.1"/>
    </source>
</evidence>
<proteinExistence type="predicted"/>
<feature type="region of interest" description="Disordered" evidence="2">
    <location>
        <begin position="60"/>
        <end position="80"/>
    </location>
</feature>
<organism evidence="3 4">
    <name type="scientific">Macrosiphum euphorbiae</name>
    <name type="common">potato aphid</name>
    <dbReference type="NCBI Taxonomy" id="13131"/>
    <lineage>
        <taxon>Eukaryota</taxon>
        <taxon>Metazoa</taxon>
        <taxon>Ecdysozoa</taxon>
        <taxon>Arthropoda</taxon>
        <taxon>Hexapoda</taxon>
        <taxon>Insecta</taxon>
        <taxon>Pterygota</taxon>
        <taxon>Neoptera</taxon>
        <taxon>Paraneoptera</taxon>
        <taxon>Hemiptera</taxon>
        <taxon>Sternorrhyncha</taxon>
        <taxon>Aphidomorpha</taxon>
        <taxon>Aphidoidea</taxon>
        <taxon>Aphididae</taxon>
        <taxon>Macrosiphini</taxon>
        <taxon>Macrosiphum</taxon>
    </lineage>
</organism>
<name>A0AAV0XY02_9HEMI</name>
<evidence type="ECO:0000256" key="2">
    <source>
        <dbReference type="SAM" id="MobiDB-lite"/>
    </source>
</evidence>
<dbReference type="Proteomes" id="UP001160148">
    <property type="component" value="Unassembled WGS sequence"/>
</dbReference>
<keyword evidence="1" id="KW-0175">Coiled coil</keyword>